<protein>
    <submittedName>
        <fullName evidence="2">Uncharacterized protein</fullName>
    </submittedName>
</protein>
<feature type="region of interest" description="Disordered" evidence="1">
    <location>
        <begin position="362"/>
        <end position="399"/>
    </location>
</feature>
<proteinExistence type="predicted"/>
<name>A0AAV9UNV4_9PEZI</name>
<feature type="compositionally biased region" description="Acidic residues" evidence="1">
    <location>
        <begin position="236"/>
        <end position="245"/>
    </location>
</feature>
<feature type="region of interest" description="Disordered" evidence="1">
    <location>
        <begin position="222"/>
        <end position="249"/>
    </location>
</feature>
<feature type="region of interest" description="Disordered" evidence="1">
    <location>
        <begin position="300"/>
        <end position="336"/>
    </location>
</feature>
<sequence length="434" mass="46428">MARGRRDPSRARWLLPAALTLTAAVATAGVYFWREMEDHEAATGFRSEDEETADEKRKTRGMAGRSFGNAATTAGAGITGRVSEIWKEFFQGSSDESDGGRKGRAGPSMSGPPRPSSSGASSSSLGRSTLSRSMLPSDLAAASVPVLGNSQEIDWEKKRIIALVISGNEELDESLLLSLPTPVDISRWILLIFVSNYNNGYSSMSEMDAPTPSASSTFAKRLSGSFRRGRRSGTDDSSDMSEETSVENSVTMPGLILKTFGRDFPHQQVMHYSTPTGVVHMLRHLGVSLVFLSESCASVPSADNNNNTSSSDEGPSNIPGSLPVSPPPGTAGSVGGGEIVGMLKDWVGEIILVLDEEEDDSAPVLPSAVSGGEDDYGERRRRMKGKDKNAGGVSEATGRKRRWLKDKNVAKGITICDRQGLKGIWRAKVEGVRP</sequence>
<organism evidence="2 3">
    <name type="scientific">Orbilia blumenaviensis</name>
    <dbReference type="NCBI Taxonomy" id="1796055"/>
    <lineage>
        <taxon>Eukaryota</taxon>
        <taxon>Fungi</taxon>
        <taxon>Dikarya</taxon>
        <taxon>Ascomycota</taxon>
        <taxon>Pezizomycotina</taxon>
        <taxon>Orbiliomycetes</taxon>
        <taxon>Orbiliales</taxon>
        <taxon>Orbiliaceae</taxon>
        <taxon>Orbilia</taxon>
    </lineage>
</organism>
<feature type="region of interest" description="Disordered" evidence="1">
    <location>
        <begin position="92"/>
        <end position="130"/>
    </location>
</feature>
<evidence type="ECO:0000256" key="1">
    <source>
        <dbReference type="SAM" id="MobiDB-lite"/>
    </source>
</evidence>
<gene>
    <name evidence="2" type="ORF">TWF730_010672</name>
</gene>
<evidence type="ECO:0000313" key="3">
    <source>
        <dbReference type="Proteomes" id="UP001373714"/>
    </source>
</evidence>
<feature type="region of interest" description="Disordered" evidence="1">
    <location>
        <begin position="42"/>
        <end position="73"/>
    </location>
</feature>
<feature type="compositionally biased region" description="Low complexity" evidence="1">
    <location>
        <begin position="116"/>
        <end position="130"/>
    </location>
</feature>
<dbReference type="AlphaFoldDB" id="A0AAV9UNV4"/>
<keyword evidence="3" id="KW-1185">Reference proteome</keyword>
<dbReference type="Proteomes" id="UP001373714">
    <property type="component" value="Unassembled WGS sequence"/>
</dbReference>
<dbReference type="EMBL" id="JAVHNS010000008">
    <property type="protein sequence ID" value="KAK6346346.1"/>
    <property type="molecule type" value="Genomic_DNA"/>
</dbReference>
<reference evidence="2 3" key="1">
    <citation type="submission" date="2019-10" db="EMBL/GenBank/DDBJ databases">
        <authorList>
            <person name="Palmer J.M."/>
        </authorList>
    </citation>
    <scope>NUCLEOTIDE SEQUENCE [LARGE SCALE GENOMIC DNA]</scope>
    <source>
        <strain evidence="2 3">TWF730</strain>
    </source>
</reference>
<evidence type="ECO:0000313" key="2">
    <source>
        <dbReference type="EMBL" id="KAK6346346.1"/>
    </source>
</evidence>
<comment type="caution">
    <text evidence="2">The sequence shown here is derived from an EMBL/GenBank/DDBJ whole genome shotgun (WGS) entry which is preliminary data.</text>
</comment>
<accession>A0AAV9UNV4</accession>
<feature type="compositionally biased region" description="Low complexity" evidence="1">
    <location>
        <begin position="301"/>
        <end position="312"/>
    </location>
</feature>